<dbReference type="AlphaFoldDB" id="A0AAD1W6B7"/>
<dbReference type="InterPro" id="IPR000477">
    <property type="entry name" value="RT_dom"/>
</dbReference>
<proteinExistence type="predicted"/>
<evidence type="ECO:0000259" key="1">
    <source>
        <dbReference type="Pfam" id="PF00078"/>
    </source>
</evidence>
<dbReference type="EMBL" id="OW240915">
    <property type="protein sequence ID" value="CAH2285994.1"/>
    <property type="molecule type" value="Genomic_DNA"/>
</dbReference>
<dbReference type="PANTHER" id="PTHR33332">
    <property type="entry name" value="REVERSE TRANSCRIPTASE DOMAIN-CONTAINING PROTEIN"/>
    <property type="match status" value="1"/>
</dbReference>
<feature type="non-terminal residue" evidence="2">
    <location>
        <position position="142"/>
    </location>
</feature>
<evidence type="ECO:0000313" key="3">
    <source>
        <dbReference type="Proteomes" id="UP001295444"/>
    </source>
</evidence>
<accession>A0AAD1W6B7</accession>
<feature type="domain" description="Reverse transcriptase" evidence="1">
    <location>
        <begin position="17"/>
        <end position="123"/>
    </location>
</feature>
<protein>
    <recommendedName>
        <fullName evidence="1">Reverse transcriptase domain-containing protein</fullName>
    </recommendedName>
</protein>
<gene>
    <name evidence="2" type="ORF">PECUL_23A022875</name>
</gene>
<dbReference type="Proteomes" id="UP001295444">
    <property type="component" value="Chromosome 04"/>
</dbReference>
<dbReference type="Pfam" id="PF00078">
    <property type="entry name" value="RVT_1"/>
    <property type="match status" value="1"/>
</dbReference>
<feature type="non-terminal residue" evidence="2">
    <location>
        <position position="1"/>
    </location>
</feature>
<keyword evidence="3" id="KW-1185">Reference proteome</keyword>
<name>A0AAD1W6B7_PELCU</name>
<sequence>QAGSLPRAGSVHQFQPTAAGTLELSLSAAFDTVDHALLLQTLQSLGLCDSVLSWFSSYLSQYSFSVSFSNDTSSPHPVSVGVPKALSLVPFYFPLYTASIGKLITSFGFHYHLYADYNQLYLSSPDFSPALIIATDSLLPGL</sequence>
<reference evidence="2" key="1">
    <citation type="submission" date="2022-03" db="EMBL/GenBank/DDBJ databases">
        <authorList>
            <person name="Alioto T."/>
            <person name="Alioto T."/>
            <person name="Gomez Garrido J."/>
        </authorList>
    </citation>
    <scope>NUCLEOTIDE SEQUENCE</scope>
</reference>
<organism evidence="2 3">
    <name type="scientific">Pelobates cultripes</name>
    <name type="common">Western spadefoot toad</name>
    <dbReference type="NCBI Taxonomy" id="61616"/>
    <lineage>
        <taxon>Eukaryota</taxon>
        <taxon>Metazoa</taxon>
        <taxon>Chordata</taxon>
        <taxon>Craniata</taxon>
        <taxon>Vertebrata</taxon>
        <taxon>Euteleostomi</taxon>
        <taxon>Amphibia</taxon>
        <taxon>Batrachia</taxon>
        <taxon>Anura</taxon>
        <taxon>Pelobatoidea</taxon>
        <taxon>Pelobatidae</taxon>
        <taxon>Pelobates</taxon>
    </lineage>
</organism>
<evidence type="ECO:0000313" key="2">
    <source>
        <dbReference type="EMBL" id="CAH2285994.1"/>
    </source>
</evidence>